<proteinExistence type="evidence at transcript level"/>
<dbReference type="HOGENOM" id="CLU_2834884_0_0_1"/>
<feature type="transmembrane region" description="Helical" evidence="1">
    <location>
        <begin position="7"/>
        <end position="26"/>
    </location>
</feature>
<sequence>MQLLGMLLVALAHFLFLLLCTLIAFLPIMNSLVVLFSFLALNVCLSFYCMSLFRHNLYHFLSMLQQ</sequence>
<feature type="transmembrane region" description="Helical" evidence="1">
    <location>
        <begin position="32"/>
        <end position="53"/>
    </location>
</feature>
<keyword evidence="1" id="KW-1133">Transmembrane helix</keyword>
<evidence type="ECO:0000256" key="1">
    <source>
        <dbReference type="SAM" id="Phobius"/>
    </source>
</evidence>
<keyword evidence="1" id="KW-0472">Membrane</keyword>
<reference evidence="2" key="1">
    <citation type="journal article" date="2009" name="PLoS Genet.">
        <title>Sequencing, mapping, and analysis of 27,455 maize full-length cDNAs.</title>
        <authorList>
            <person name="Soderlund C."/>
            <person name="Descour A."/>
            <person name="Kudrna D."/>
            <person name="Bomhoff M."/>
            <person name="Boyd L."/>
            <person name="Currie J."/>
            <person name="Angelova A."/>
            <person name="Collura K."/>
            <person name="Wissotski M."/>
            <person name="Ashley E."/>
            <person name="Morrow D."/>
            <person name="Fernandes J."/>
            <person name="Walbot V."/>
            <person name="Yu Y."/>
        </authorList>
    </citation>
    <scope>NUCLEOTIDE SEQUENCE</scope>
    <source>
        <strain evidence="2">B73</strain>
    </source>
</reference>
<protein>
    <submittedName>
        <fullName evidence="2">Uncharacterized protein</fullName>
    </submittedName>
</protein>
<evidence type="ECO:0000313" key="2">
    <source>
        <dbReference type="EMBL" id="ACL52919.1"/>
    </source>
</evidence>
<organism evidence="2">
    <name type="scientific">Zea mays</name>
    <name type="common">Maize</name>
    <dbReference type="NCBI Taxonomy" id="4577"/>
    <lineage>
        <taxon>Eukaryota</taxon>
        <taxon>Viridiplantae</taxon>
        <taxon>Streptophyta</taxon>
        <taxon>Embryophyta</taxon>
        <taxon>Tracheophyta</taxon>
        <taxon>Spermatophyta</taxon>
        <taxon>Magnoliopsida</taxon>
        <taxon>Liliopsida</taxon>
        <taxon>Poales</taxon>
        <taxon>Poaceae</taxon>
        <taxon>PACMAD clade</taxon>
        <taxon>Panicoideae</taxon>
        <taxon>Andropogonodae</taxon>
        <taxon>Andropogoneae</taxon>
        <taxon>Tripsacinae</taxon>
        <taxon>Zea</taxon>
    </lineage>
</organism>
<keyword evidence="1" id="KW-0812">Transmembrane</keyword>
<accession>B7ZYC0</accession>
<dbReference type="EMBL" id="BT054312">
    <property type="protein sequence ID" value="ACL52919.1"/>
    <property type="molecule type" value="mRNA"/>
</dbReference>
<dbReference type="AlphaFoldDB" id="B7ZYC0"/>
<name>B7ZYC0_MAIZE</name>